<keyword evidence="3" id="KW-0813">Transport</keyword>
<keyword evidence="8" id="KW-1133">Transmembrane helix</keyword>
<evidence type="ECO:0000256" key="5">
    <source>
        <dbReference type="ARBA" id="ARBA00022519"/>
    </source>
</evidence>
<protein>
    <submittedName>
        <fullName evidence="11">General secretion pathway protein GspK</fullName>
    </submittedName>
</protein>
<keyword evidence="5" id="KW-0997">Cell inner membrane</keyword>
<keyword evidence="4" id="KW-1003">Cell membrane</keyword>
<comment type="subcellular location">
    <subcellularLocation>
        <location evidence="1">Cell inner membrane</location>
    </subcellularLocation>
</comment>
<organism evidence="11 12">
    <name type="scientific">Methylomonas subterranea</name>
    <dbReference type="NCBI Taxonomy" id="2952225"/>
    <lineage>
        <taxon>Bacteria</taxon>
        <taxon>Pseudomonadati</taxon>
        <taxon>Pseudomonadota</taxon>
        <taxon>Gammaproteobacteria</taxon>
        <taxon>Methylococcales</taxon>
        <taxon>Methylococcaceae</taxon>
        <taxon>Methylomonas</taxon>
    </lineage>
</organism>
<dbReference type="InterPro" id="IPR038072">
    <property type="entry name" value="GspK_central_sf"/>
</dbReference>
<dbReference type="SUPFAM" id="SSF158544">
    <property type="entry name" value="GspK insert domain-like"/>
    <property type="match status" value="1"/>
</dbReference>
<keyword evidence="6" id="KW-0812">Transmembrane</keyword>
<dbReference type="RefSeq" id="WP_256602912.1">
    <property type="nucleotide sequence ID" value="NZ_JANIBJ010000023.1"/>
</dbReference>
<dbReference type="PANTHER" id="PTHR38831:SF2">
    <property type="entry name" value="TYPE II SECRETION SYSTEM PROTEIN K"/>
    <property type="match status" value="1"/>
</dbReference>
<evidence type="ECO:0000313" key="12">
    <source>
        <dbReference type="Proteomes" id="UP001524499"/>
    </source>
</evidence>
<evidence type="ECO:0000256" key="6">
    <source>
        <dbReference type="ARBA" id="ARBA00022692"/>
    </source>
</evidence>
<evidence type="ECO:0000259" key="10">
    <source>
        <dbReference type="Pfam" id="PF21687"/>
    </source>
</evidence>
<sequence length="320" mass="35060">MPTNSRRAPKPVGRQRGLALVIVIWILTLLTLMAGSFAIGMRRESSISHAITANASASAMAESGIRLAEFNLLSDDPEQRWRGNGAIYQVIRPDSRMRIRIFSEAGKVDINTSNDAQLEAVLKSVLPDDWQRQHLLNAILDWRDADDDTRTQGAEKRQYKLAGLSYGPGNGPFQSLEELQLVLGMNEAIFEAIRPYITVYSSAAEVDPRQATPELLGILAADLKDRNVQDMALNGMGGSADVGGGFAGDNQTYTISVDVEMGQDAHAGLEAVVQSQGGDSATAFETLDWKANLITSSLFNPTMEYSVITIQDEFRYDDRF</sequence>
<dbReference type="InterPro" id="IPR049031">
    <property type="entry name" value="T2SSK_SAM-like_1st"/>
</dbReference>
<reference evidence="11 12" key="1">
    <citation type="submission" date="2022-07" db="EMBL/GenBank/DDBJ databases">
        <title>Methylomonas rivi sp. nov., Methylomonas rosea sp. nov., Methylomonas aureus sp. nov. and Methylomonas subterranea sp. nov., four novel methanotrophs isolated from a freshwater creek and the deep terrestrial subsurface.</title>
        <authorList>
            <person name="Abin C."/>
            <person name="Sankaranarayanan K."/>
            <person name="Garner C."/>
            <person name="Sindelar R."/>
            <person name="Kotary K."/>
            <person name="Garner R."/>
            <person name="Barclay S."/>
            <person name="Lawson P."/>
            <person name="Krumholz L."/>
        </authorList>
    </citation>
    <scope>NUCLEOTIDE SEQUENCE [LARGE SCALE GENOMIC DNA]</scope>
    <source>
        <strain evidence="11 12">SURF-2</strain>
    </source>
</reference>
<dbReference type="Proteomes" id="UP001524499">
    <property type="component" value="Unassembled WGS sequence"/>
</dbReference>
<comment type="caution">
    <text evidence="11">The sequence shown here is derived from an EMBL/GenBank/DDBJ whole genome shotgun (WGS) entry which is preliminary data.</text>
</comment>
<gene>
    <name evidence="11" type="ORF">NP590_13050</name>
</gene>
<keyword evidence="9" id="KW-0472">Membrane</keyword>
<evidence type="ECO:0000256" key="3">
    <source>
        <dbReference type="ARBA" id="ARBA00022448"/>
    </source>
</evidence>
<proteinExistence type="inferred from homology"/>
<evidence type="ECO:0000256" key="4">
    <source>
        <dbReference type="ARBA" id="ARBA00022475"/>
    </source>
</evidence>
<dbReference type="Gene3D" id="1.10.40.60">
    <property type="entry name" value="EpsJ-like"/>
    <property type="match status" value="1"/>
</dbReference>
<accession>A0ABT1THV9</accession>
<evidence type="ECO:0000256" key="7">
    <source>
        <dbReference type="ARBA" id="ARBA00022927"/>
    </source>
</evidence>
<dbReference type="InterPro" id="IPR005628">
    <property type="entry name" value="GspK"/>
</dbReference>
<keyword evidence="7" id="KW-0653">Protein transport</keyword>
<comment type="similarity">
    <text evidence="2">Belongs to the GSP K family.</text>
</comment>
<dbReference type="Pfam" id="PF21687">
    <property type="entry name" value="T2SSK_1st"/>
    <property type="match status" value="1"/>
</dbReference>
<dbReference type="PANTHER" id="PTHR38831">
    <property type="entry name" value="TYPE II SECRETION SYSTEM PROTEIN K"/>
    <property type="match status" value="1"/>
</dbReference>
<evidence type="ECO:0000256" key="9">
    <source>
        <dbReference type="ARBA" id="ARBA00023136"/>
    </source>
</evidence>
<evidence type="ECO:0000313" key="11">
    <source>
        <dbReference type="EMBL" id="MCQ8105037.1"/>
    </source>
</evidence>
<evidence type="ECO:0000256" key="1">
    <source>
        <dbReference type="ARBA" id="ARBA00004533"/>
    </source>
</evidence>
<evidence type="ECO:0000256" key="2">
    <source>
        <dbReference type="ARBA" id="ARBA00007246"/>
    </source>
</evidence>
<evidence type="ECO:0000256" key="8">
    <source>
        <dbReference type="ARBA" id="ARBA00022989"/>
    </source>
</evidence>
<name>A0ABT1THV9_9GAMM</name>
<dbReference type="EMBL" id="JANIBJ010000023">
    <property type="protein sequence ID" value="MCQ8105037.1"/>
    <property type="molecule type" value="Genomic_DNA"/>
</dbReference>
<feature type="domain" description="T2SS protein K first SAM-like" evidence="10">
    <location>
        <begin position="111"/>
        <end position="201"/>
    </location>
</feature>
<keyword evidence="12" id="KW-1185">Reference proteome</keyword>